<dbReference type="AlphaFoldDB" id="A0AB39HJP8"/>
<comment type="similarity">
    <text evidence="2 7">Belongs to the FKBP-type PPIase family.</text>
</comment>
<evidence type="ECO:0000259" key="8">
    <source>
        <dbReference type="PROSITE" id="PS50059"/>
    </source>
</evidence>
<evidence type="ECO:0000256" key="2">
    <source>
        <dbReference type="ARBA" id="ARBA00006577"/>
    </source>
</evidence>
<feature type="domain" description="PPIase FKBP-type" evidence="8">
    <location>
        <begin position="72"/>
        <end position="157"/>
    </location>
</feature>
<dbReference type="Pfam" id="PF01346">
    <property type="entry name" value="FKBP_N"/>
    <property type="match status" value="1"/>
</dbReference>
<dbReference type="SUPFAM" id="SSF54534">
    <property type="entry name" value="FKBP-like"/>
    <property type="match status" value="1"/>
</dbReference>
<dbReference type="EC" id="5.2.1.8" evidence="7"/>
<dbReference type="PANTHER" id="PTHR43811:SF57">
    <property type="entry name" value="FKBP-TYPE PEPTIDYL-PROLYL CIS-TRANS ISOMERASE FKPA-RELATED"/>
    <property type="match status" value="1"/>
</dbReference>
<organism evidence="9">
    <name type="scientific">Vibrio sp. HB236076</name>
    <dbReference type="NCBI Taxonomy" id="3232307"/>
    <lineage>
        <taxon>Bacteria</taxon>
        <taxon>Pseudomonadati</taxon>
        <taxon>Pseudomonadota</taxon>
        <taxon>Gammaproteobacteria</taxon>
        <taxon>Vibrionales</taxon>
        <taxon>Vibrionaceae</taxon>
        <taxon>Vibrio</taxon>
    </lineage>
</organism>
<dbReference type="Pfam" id="PF00254">
    <property type="entry name" value="FKBP_C"/>
    <property type="match status" value="1"/>
</dbReference>
<dbReference type="InterPro" id="IPR001179">
    <property type="entry name" value="PPIase_FKBP_dom"/>
</dbReference>
<evidence type="ECO:0000256" key="7">
    <source>
        <dbReference type="RuleBase" id="RU003915"/>
    </source>
</evidence>
<comment type="catalytic activity">
    <reaction evidence="1 6 7">
        <text>[protein]-peptidylproline (omega=180) = [protein]-peptidylproline (omega=0)</text>
        <dbReference type="Rhea" id="RHEA:16237"/>
        <dbReference type="Rhea" id="RHEA-COMP:10747"/>
        <dbReference type="Rhea" id="RHEA-COMP:10748"/>
        <dbReference type="ChEBI" id="CHEBI:83833"/>
        <dbReference type="ChEBI" id="CHEBI:83834"/>
        <dbReference type="EC" id="5.2.1.8"/>
    </reaction>
</comment>
<keyword evidence="5 6" id="KW-0413">Isomerase</keyword>
<gene>
    <name evidence="9" type="ORF">AB0763_14010</name>
</gene>
<evidence type="ECO:0000256" key="3">
    <source>
        <dbReference type="ARBA" id="ARBA00022729"/>
    </source>
</evidence>
<evidence type="ECO:0000256" key="5">
    <source>
        <dbReference type="ARBA" id="ARBA00023235"/>
    </source>
</evidence>
<dbReference type="GO" id="GO:0003755">
    <property type="term" value="F:peptidyl-prolyl cis-trans isomerase activity"/>
    <property type="evidence" value="ECO:0007669"/>
    <property type="project" value="UniProtKB-UniRule"/>
</dbReference>
<keyword evidence="9" id="KW-0614">Plasmid</keyword>
<dbReference type="EMBL" id="CP162602">
    <property type="protein sequence ID" value="XDK26894.1"/>
    <property type="molecule type" value="Genomic_DNA"/>
</dbReference>
<sequence length="158" mass="17669">MSPLIIQAILLALMIALLARQWRKRKQGQLARQQGQEFLTANAEKEGVITLDSGLQYQVLASGEGDKHPEPKSKVTVHYHGTFIDGTVFDSSVERNKPITFPLNRVIKGWQLGVTQMVEGDKWRLYVPSELAYGRFGGGKIPPHCVLIFDVELIKIVS</sequence>
<keyword evidence="4 6" id="KW-0697">Rotamase</keyword>
<dbReference type="PROSITE" id="PS50059">
    <property type="entry name" value="FKBP_PPIASE"/>
    <property type="match status" value="1"/>
</dbReference>
<dbReference type="PANTHER" id="PTHR43811">
    <property type="entry name" value="FKBP-TYPE PEPTIDYL-PROLYL CIS-TRANS ISOMERASE FKPA"/>
    <property type="match status" value="1"/>
</dbReference>
<accession>A0AB39HJP8</accession>
<dbReference type="FunFam" id="3.10.50.40:FF:000045">
    <property type="entry name" value="Peptidyl-prolyl cis-trans isomerase"/>
    <property type="match status" value="1"/>
</dbReference>
<name>A0AB39HJP8_9VIBR</name>
<protein>
    <recommendedName>
        <fullName evidence="7">Peptidyl-prolyl cis-trans isomerase</fullName>
        <ecNumber evidence="7">5.2.1.8</ecNumber>
    </recommendedName>
</protein>
<evidence type="ECO:0000256" key="6">
    <source>
        <dbReference type="PROSITE-ProRule" id="PRU00277"/>
    </source>
</evidence>
<dbReference type="KEGG" id="vih:AB0763_14010"/>
<dbReference type="RefSeq" id="WP_306099808.1">
    <property type="nucleotide sequence ID" value="NZ_CP162602.1"/>
</dbReference>
<evidence type="ECO:0000313" key="9">
    <source>
        <dbReference type="EMBL" id="XDK26894.1"/>
    </source>
</evidence>
<evidence type="ECO:0000256" key="1">
    <source>
        <dbReference type="ARBA" id="ARBA00000971"/>
    </source>
</evidence>
<dbReference type="Gene3D" id="3.10.50.40">
    <property type="match status" value="1"/>
</dbReference>
<keyword evidence="3" id="KW-0732">Signal</keyword>
<dbReference type="InterPro" id="IPR000774">
    <property type="entry name" value="PPIase_FKBP_N"/>
</dbReference>
<reference evidence="9" key="1">
    <citation type="submission" date="2024-07" db="EMBL/GenBank/DDBJ databases">
        <title>Genome Analysis of a Potential Novel Vibrio Species Secreting pH- and Thermo-stable Alginate Lyase and its Application in Producing Alginate Oligosaccharides.</title>
        <authorList>
            <person name="Huang H."/>
            <person name="Bao K."/>
        </authorList>
    </citation>
    <scope>NUCLEOTIDE SEQUENCE</scope>
    <source>
        <strain evidence="9">HB236076</strain>
        <plasmid evidence="9">p-HB236076</plasmid>
    </source>
</reference>
<dbReference type="InterPro" id="IPR046357">
    <property type="entry name" value="PPIase_dom_sf"/>
</dbReference>
<geneLocation type="plasmid" evidence="9">
    <name>p-HB236076</name>
</geneLocation>
<proteinExistence type="inferred from homology"/>
<evidence type="ECO:0000256" key="4">
    <source>
        <dbReference type="ARBA" id="ARBA00023110"/>
    </source>
</evidence>
<dbReference type="GO" id="GO:0006457">
    <property type="term" value="P:protein folding"/>
    <property type="evidence" value="ECO:0007669"/>
    <property type="project" value="InterPro"/>
</dbReference>